<evidence type="ECO:0000313" key="6">
    <source>
        <dbReference type="EMBL" id="GBP42983.1"/>
    </source>
</evidence>
<keyword evidence="1" id="KW-0238">DNA-binding</keyword>
<dbReference type="STRING" id="151549.A0A4C1VW52"/>
<accession>A0A4C1VW52</accession>
<dbReference type="PANTHER" id="PTHR46584:SF1">
    <property type="entry name" value="HMG DOMAIN-CONTAINING PROTEIN 4"/>
    <property type="match status" value="1"/>
</dbReference>
<dbReference type="AlphaFoldDB" id="A0A4C1VW52"/>
<reference evidence="6 7" key="1">
    <citation type="journal article" date="2019" name="Commun. Biol.">
        <title>The bagworm genome reveals a unique fibroin gene that provides high tensile strength.</title>
        <authorList>
            <person name="Kono N."/>
            <person name="Nakamura H."/>
            <person name="Ohtoshi R."/>
            <person name="Tomita M."/>
            <person name="Numata K."/>
            <person name="Arakawa K."/>
        </authorList>
    </citation>
    <scope>NUCLEOTIDE SEQUENCE [LARGE SCALE GENOMIC DNA]</scope>
</reference>
<evidence type="ECO:0000256" key="2">
    <source>
        <dbReference type="PROSITE-ProRule" id="PRU00325"/>
    </source>
</evidence>
<dbReference type="Proteomes" id="UP000299102">
    <property type="component" value="Unassembled WGS sequence"/>
</dbReference>
<dbReference type="Pfam" id="PF04434">
    <property type="entry name" value="SWIM"/>
    <property type="match status" value="1"/>
</dbReference>
<keyword evidence="2" id="KW-0862">Zinc</keyword>
<feature type="region of interest" description="Disordered" evidence="3">
    <location>
        <begin position="292"/>
        <end position="362"/>
    </location>
</feature>
<dbReference type="OrthoDB" id="4777606at2759"/>
<evidence type="ECO:0000256" key="1">
    <source>
        <dbReference type="PROSITE-ProRule" id="PRU00267"/>
    </source>
</evidence>
<evidence type="ECO:0000313" key="7">
    <source>
        <dbReference type="Proteomes" id="UP000299102"/>
    </source>
</evidence>
<keyword evidence="1" id="KW-0539">Nucleus</keyword>
<gene>
    <name evidence="6" type="primary">hmgxb4</name>
    <name evidence="6" type="ORF">EVAR_96481_1</name>
</gene>
<evidence type="ECO:0000259" key="4">
    <source>
        <dbReference type="PROSITE" id="PS50118"/>
    </source>
</evidence>
<organism evidence="6 7">
    <name type="scientific">Eumeta variegata</name>
    <name type="common">Bagworm moth</name>
    <name type="synonym">Eumeta japonica</name>
    <dbReference type="NCBI Taxonomy" id="151549"/>
    <lineage>
        <taxon>Eukaryota</taxon>
        <taxon>Metazoa</taxon>
        <taxon>Ecdysozoa</taxon>
        <taxon>Arthropoda</taxon>
        <taxon>Hexapoda</taxon>
        <taxon>Insecta</taxon>
        <taxon>Pterygota</taxon>
        <taxon>Neoptera</taxon>
        <taxon>Endopterygota</taxon>
        <taxon>Lepidoptera</taxon>
        <taxon>Glossata</taxon>
        <taxon>Ditrysia</taxon>
        <taxon>Tineoidea</taxon>
        <taxon>Psychidae</taxon>
        <taxon>Oiketicinae</taxon>
        <taxon>Eumeta</taxon>
    </lineage>
</organism>
<evidence type="ECO:0000256" key="3">
    <source>
        <dbReference type="SAM" id="MobiDB-lite"/>
    </source>
</evidence>
<dbReference type="PROSITE" id="PS50118">
    <property type="entry name" value="HMG_BOX_2"/>
    <property type="match status" value="1"/>
</dbReference>
<dbReference type="SUPFAM" id="SSF47095">
    <property type="entry name" value="HMG-box"/>
    <property type="match status" value="1"/>
</dbReference>
<dbReference type="CDD" id="cd00084">
    <property type="entry name" value="HMG-box_SF"/>
    <property type="match status" value="1"/>
</dbReference>
<keyword evidence="2" id="KW-0863">Zinc-finger</keyword>
<keyword evidence="2" id="KW-0479">Metal-binding</keyword>
<dbReference type="GO" id="GO:0005634">
    <property type="term" value="C:nucleus"/>
    <property type="evidence" value="ECO:0007669"/>
    <property type="project" value="UniProtKB-UniRule"/>
</dbReference>
<feature type="compositionally biased region" description="Basic and acidic residues" evidence="3">
    <location>
        <begin position="306"/>
        <end position="320"/>
    </location>
</feature>
<comment type="caution">
    <text evidence="6">The sequence shown here is derived from an EMBL/GenBank/DDBJ whole genome shotgun (WGS) entry which is preliminary data.</text>
</comment>
<dbReference type="InterPro" id="IPR042477">
    <property type="entry name" value="HMGXB4"/>
</dbReference>
<dbReference type="EMBL" id="BGZK01000427">
    <property type="protein sequence ID" value="GBP42983.1"/>
    <property type="molecule type" value="Genomic_DNA"/>
</dbReference>
<dbReference type="PANTHER" id="PTHR46584">
    <property type="entry name" value="HMG DOMAIN-CONTAINING PROTEIN 4"/>
    <property type="match status" value="1"/>
</dbReference>
<keyword evidence="7" id="KW-1185">Reference proteome</keyword>
<feature type="domain" description="HMG box" evidence="4">
    <location>
        <begin position="391"/>
        <end position="446"/>
    </location>
</feature>
<dbReference type="InterPro" id="IPR007527">
    <property type="entry name" value="Znf_SWIM"/>
</dbReference>
<dbReference type="GO" id="GO:0008270">
    <property type="term" value="F:zinc ion binding"/>
    <property type="evidence" value="ECO:0007669"/>
    <property type="project" value="UniProtKB-KW"/>
</dbReference>
<feature type="domain" description="SWIM-type" evidence="5">
    <location>
        <begin position="128"/>
        <end position="166"/>
    </location>
</feature>
<protein>
    <submittedName>
        <fullName evidence="6">HMG box-containing protein 4</fullName>
    </submittedName>
</protein>
<dbReference type="SMART" id="SM00398">
    <property type="entry name" value="HMG"/>
    <property type="match status" value="1"/>
</dbReference>
<proteinExistence type="predicted"/>
<dbReference type="InterPro" id="IPR036910">
    <property type="entry name" value="HMG_box_dom_sf"/>
</dbReference>
<dbReference type="Gene3D" id="1.10.30.10">
    <property type="entry name" value="High mobility group box domain"/>
    <property type="match status" value="1"/>
</dbReference>
<feature type="compositionally biased region" description="Acidic residues" evidence="3">
    <location>
        <begin position="321"/>
        <end position="331"/>
    </location>
</feature>
<feature type="region of interest" description="Disordered" evidence="3">
    <location>
        <begin position="447"/>
        <end position="480"/>
    </location>
</feature>
<sequence>MSRFAIPPTALQTAAALPERSPVSHVHPVVGIYLLSNGELIASDIVKDWSNEYITNTERRFAKLPTVSLKTWTESYQWAKLSKQVPLKNSTELVCSYRIPAELDLECKNFEKPWETFDEYKEQHFREWEVIMPREKENWLQGTCNCPKFLKDYICKHLVGLAIRLKHVQPPSEARTIPIGMKRKEDDQPKPKSVNCAAERASSPRVADRLRSLISVSIEKCRLRHVQSQCNPQLHNLKGLTYGSGGFRLSRNDKLPEFVSKCSIFCQGGRVRKKSSKLMDFESPDDIEARFKKQTSAKGFPNLKPPDSDKTCTENSPKQEEDGESGSESDFFDNNAEMPDSVESDSSGSEEGSTRTPANSLYMMEKSSKKKLIVKDGRVVGRAKAQRKDKGKTRITAYLLWAKDARNDLIKKHPDMDFAAISKRLGEMWANVTYNERYMLRRKAKRLSMKKGQPPLQTPMKTITNTVRHGGTSAGSRTPVKTTATNVTGVQTVVVTSGGGANVPSAFRVSGCGVLDISAHMRLLGESLTIIGERLKEHEGQIAVSGSVSVLLDTLLCSLTPLVCVTTIIPEIAPPAEVLQDTLHNIAYIMPGL</sequence>
<dbReference type="Pfam" id="PF00505">
    <property type="entry name" value="HMG_box"/>
    <property type="match status" value="1"/>
</dbReference>
<name>A0A4C1VW52_EUMVA</name>
<dbReference type="GO" id="GO:0003677">
    <property type="term" value="F:DNA binding"/>
    <property type="evidence" value="ECO:0007669"/>
    <property type="project" value="UniProtKB-UniRule"/>
</dbReference>
<dbReference type="PROSITE" id="PS50966">
    <property type="entry name" value="ZF_SWIM"/>
    <property type="match status" value="1"/>
</dbReference>
<dbReference type="InterPro" id="IPR009071">
    <property type="entry name" value="HMG_box_dom"/>
</dbReference>
<feature type="DNA-binding region" description="HMG box" evidence="1">
    <location>
        <begin position="391"/>
        <end position="446"/>
    </location>
</feature>
<evidence type="ECO:0000259" key="5">
    <source>
        <dbReference type="PROSITE" id="PS50966"/>
    </source>
</evidence>